<dbReference type="KEGG" id="dpp:DICPUDRAFT_157885"/>
<dbReference type="RefSeq" id="XP_003293082.1">
    <property type="nucleotide sequence ID" value="XM_003293034.1"/>
</dbReference>
<dbReference type="GeneID" id="10510629"/>
<accession>F1A093</accession>
<sequence>MSLLNSIKNILYSKSNLSNYNKNNNIIFNSFIDIQNSNIITVKNPYTNIDKYYGYSAQSV</sequence>
<evidence type="ECO:0000313" key="2">
    <source>
        <dbReference type="Proteomes" id="UP000001064"/>
    </source>
</evidence>
<dbReference type="EMBL" id="GL871333">
    <property type="protein sequence ID" value="EGC30385.1"/>
    <property type="molecule type" value="Genomic_DNA"/>
</dbReference>
<dbReference type="AlphaFoldDB" id="F1A093"/>
<name>F1A093_DICPU</name>
<dbReference type="VEuPathDB" id="AmoebaDB:DICPUDRAFT_157885"/>
<dbReference type="InParanoid" id="F1A093"/>
<proteinExistence type="predicted"/>
<keyword evidence="2" id="KW-1185">Reference proteome</keyword>
<reference evidence="2" key="1">
    <citation type="journal article" date="2011" name="Genome Biol.">
        <title>Comparative genomics of the social amoebae Dictyostelium discoideum and Dictyostelium purpureum.</title>
        <authorList>
            <consortium name="US DOE Joint Genome Institute (JGI-PGF)"/>
            <person name="Sucgang R."/>
            <person name="Kuo A."/>
            <person name="Tian X."/>
            <person name="Salerno W."/>
            <person name="Parikh A."/>
            <person name="Feasley C.L."/>
            <person name="Dalin E."/>
            <person name="Tu H."/>
            <person name="Huang E."/>
            <person name="Barry K."/>
            <person name="Lindquist E."/>
            <person name="Shapiro H."/>
            <person name="Bruce D."/>
            <person name="Schmutz J."/>
            <person name="Salamov A."/>
            <person name="Fey P."/>
            <person name="Gaudet P."/>
            <person name="Anjard C."/>
            <person name="Babu M.M."/>
            <person name="Basu S."/>
            <person name="Bushmanova Y."/>
            <person name="van der Wel H."/>
            <person name="Katoh-Kurasawa M."/>
            <person name="Dinh C."/>
            <person name="Coutinho P.M."/>
            <person name="Saito T."/>
            <person name="Elias M."/>
            <person name="Schaap P."/>
            <person name="Kay R.R."/>
            <person name="Henrissat B."/>
            <person name="Eichinger L."/>
            <person name="Rivero F."/>
            <person name="Putnam N.H."/>
            <person name="West C.M."/>
            <person name="Loomis W.F."/>
            <person name="Chisholm R.L."/>
            <person name="Shaulsky G."/>
            <person name="Strassmann J.E."/>
            <person name="Queller D.C."/>
            <person name="Kuspa A."/>
            <person name="Grigoriev I.V."/>
        </authorList>
    </citation>
    <scope>NUCLEOTIDE SEQUENCE [LARGE SCALE GENOMIC DNA]</scope>
    <source>
        <strain evidence="2">QSDP1</strain>
    </source>
</reference>
<evidence type="ECO:0000313" key="1">
    <source>
        <dbReference type="EMBL" id="EGC30385.1"/>
    </source>
</evidence>
<organism evidence="1 2">
    <name type="scientific">Dictyostelium purpureum</name>
    <name type="common">Slime mold</name>
    <dbReference type="NCBI Taxonomy" id="5786"/>
    <lineage>
        <taxon>Eukaryota</taxon>
        <taxon>Amoebozoa</taxon>
        <taxon>Evosea</taxon>
        <taxon>Eumycetozoa</taxon>
        <taxon>Dictyostelia</taxon>
        <taxon>Dictyosteliales</taxon>
        <taxon>Dictyosteliaceae</taxon>
        <taxon>Dictyostelium</taxon>
    </lineage>
</organism>
<dbReference type="Proteomes" id="UP000001064">
    <property type="component" value="Unassembled WGS sequence"/>
</dbReference>
<protein>
    <submittedName>
        <fullName evidence="1">Uncharacterized protein</fullName>
    </submittedName>
</protein>
<gene>
    <name evidence="1" type="ORF">DICPUDRAFT_157885</name>
</gene>